<keyword evidence="2" id="KW-0548">Nucleotidyltransferase</keyword>
<feature type="domain" description="Integrase catalytic" evidence="7">
    <location>
        <begin position="1"/>
        <end position="64"/>
    </location>
</feature>
<keyword evidence="6" id="KW-0695">RNA-directed DNA polymerase</keyword>
<protein>
    <submittedName>
        <fullName evidence="8">POK25 protein</fullName>
    </submittedName>
</protein>
<evidence type="ECO:0000259" key="7">
    <source>
        <dbReference type="PROSITE" id="PS50994"/>
    </source>
</evidence>
<dbReference type="InterPro" id="IPR036397">
    <property type="entry name" value="RNaseH_sf"/>
</dbReference>
<comment type="caution">
    <text evidence="8">The sequence shown here is derived from an EMBL/GenBank/DDBJ whole genome shotgun (WGS) entry which is preliminary data.</text>
</comment>
<evidence type="ECO:0000256" key="6">
    <source>
        <dbReference type="ARBA" id="ARBA00022918"/>
    </source>
</evidence>
<dbReference type="EMBL" id="VWZZ01005221">
    <property type="protein sequence ID" value="NXI97670.1"/>
    <property type="molecule type" value="Genomic_DNA"/>
</dbReference>
<evidence type="ECO:0000313" key="9">
    <source>
        <dbReference type="Proteomes" id="UP000587472"/>
    </source>
</evidence>
<dbReference type="PANTHER" id="PTHR41694">
    <property type="entry name" value="ENDOGENOUS RETROVIRUS GROUP K MEMBER POL PROTEIN"/>
    <property type="match status" value="1"/>
</dbReference>
<dbReference type="InterPro" id="IPR001584">
    <property type="entry name" value="Integrase_cat-core"/>
</dbReference>
<dbReference type="GO" id="GO:0035613">
    <property type="term" value="F:RNA stem-loop binding"/>
    <property type="evidence" value="ECO:0007669"/>
    <property type="project" value="TreeGrafter"/>
</dbReference>
<name>A0A7K9XLF6_9GRUI</name>
<evidence type="ECO:0000256" key="5">
    <source>
        <dbReference type="ARBA" id="ARBA00022801"/>
    </source>
</evidence>
<dbReference type="Gene3D" id="3.30.420.10">
    <property type="entry name" value="Ribonuclease H-like superfamily/Ribonuclease H"/>
    <property type="match status" value="1"/>
</dbReference>
<dbReference type="AlphaFoldDB" id="A0A7K9XLF6"/>
<dbReference type="GO" id="GO:0003964">
    <property type="term" value="F:RNA-directed DNA polymerase activity"/>
    <property type="evidence" value="ECO:0007669"/>
    <property type="project" value="UniProtKB-KW"/>
</dbReference>
<evidence type="ECO:0000256" key="3">
    <source>
        <dbReference type="ARBA" id="ARBA00022722"/>
    </source>
</evidence>
<keyword evidence="5" id="KW-0378">Hydrolase</keyword>
<organism evidence="8 9">
    <name type="scientific">Psophia crepitans</name>
    <name type="common">common trumpeter</name>
    <dbReference type="NCBI Taxonomy" id="54359"/>
    <lineage>
        <taxon>Eukaryota</taxon>
        <taxon>Metazoa</taxon>
        <taxon>Chordata</taxon>
        <taxon>Craniata</taxon>
        <taxon>Vertebrata</taxon>
        <taxon>Euteleostomi</taxon>
        <taxon>Archelosauria</taxon>
        <taxon>Archosauria</taxon>
        <taxon>Dinosauria</taxon>
        <taxon>Saurischia</taxon>
        <taxon>Theropoda</taxon>
        <taxon>Coelurosauria</taxon>
        <taxon>Aves</taxon>
        <taxon>Neognathae</taxon>
        <taxon>Neoaves</taxon>
        <taxon>Gruiformes</taxon>
        <taxon>Psophiidae</taxon>
        <taxon>Psophia</taxon>
    </lineage>
</organism>
<evidence type="ECO:0000313" key="8">
    <source>
        <dbReference type="EMBL" id="NXI97670.1"/>
    </source>
</evidence>
<dbReference type="PROSITE" id="PS50994">
    <property type="entry name" value="INTEGRASE"/>
    <property type="match status" value="1"/>
</dbReference>
<dbReference type="Proteomes" id="UP000587472">
    <property type="component" value="Unassembled WGS sequence"/>
</dbReference>
<keyword evidence="9" id="KW-1185">Reference proteome</keyword>
<evidence type="ECO:0000256" key="1">
    <source>
        <dbReference type="ARBA" id="ARBA00022679"/>
    </source>
</evidence>
<feature type="non-terminal residue" evidence="8">
    <location>
        <position position="1"/>
    </location>
</feature>
<proteinExistence type="predicted"/>
<sequence length="64" mass="7249">KHTFRAPEPGRLVLGIPRQVKMDNGPGYVSQSTQRFFQRWGVQHLTSIPHSPTGQAIIKCTHRV</sequence>
<evidence type="ECO:0000256" key="4">
    <source>
        <dbReference type="ARBA" id="ARBA00022759"/>
    </source>
</evidence>
<dbReference type="GO" id="GO:0016787">
    <property type="term" value="F:hydrolase activity"/>
    <property type="evidence" value="ECO:0007669"/>
    <property type="project" value="UniProtKB-KW"/>
</dbReference>
<keyword evidence="3" id="KW-0540">Nuclease</keyword>
<dbReference type="SUPFAM" id="SSF53098">
    <property type="entry name" value="Ribonuclease H-like"/>
    <property type="match status" value="1"/>
</dbReference>
<dbReference type="PANTHER" id="PTHR41694:SF3">
    <property type="entry name" value="RNA-DIRECTED DNA POLYMERASE-RELATED"/>
    <property type="match status" value="1"/>
</dbReference>
<gene>
    <name evidence="8" type="primary">Ervk25_0</name>
    <name evidence="8" type="ORF">PSOCRE_R14898</name>
</gene>
<keyword evidence="4" id="KW-0255">Endonuclease</keyword>
<dbReference type="InterPro" id="IPR012337">
    <property type="entry name" value="RNaseH-like_sf"/>
</dbReference>
<feature type="non-terminal residue" evidence="8">
    <location>
        <position position="64"/>
    </location>
</feature>
<evidence type="ECO:0000256" key="2">
    <source>
        <dbReference type="ARBA" id="ARBA00022695"/>
    </source>
</evidence>
<dbReference type="Pfam" id="PF00665">
    <property type="entry name" value="rve"/>
    <property type="match status" value="1"/>
</dbReference>
<dbReference type="GO" id="GO:0004519">
    <property type="term" value="F:endonuclease activity"/>
    <property type="evidence" value="ECO:0007669"/>
    <property type="project" value="UniProtKB-KW"/>
</dbReference>
<accession>A0A7K9XLF6</accession>
<keyword evidence="1" id="KW-0808">Transferase</keyword>
<reference evidence="8 9" key="1">
    <citation type="submission" date="2019-09" db="EMBL/GenBank/DDBJ databases">
        <title>Bird 10,000 Genomes (B10K) Project - Family phase.</title>
        <authorList>
            <person name="Zhang G."/>
        </authorList>
    </citation>
    <scope>NUCLEOTIDE SEQUENCE [LARGE SCALE GENOMIC DNA]</scope>
    <source>
        <strain evidence="8">B10K-DU-001-60</strain>
        <tissue evidence="8">Muscle</tissue>
    </source>
</reference>
<dbReference type="GO" id="GO:0015074">
    <property type="term" value="P:DNA integration"/>
    <property type="evidence" value="ECO:0007669"/>
    <property type="project" value="InterPro"/>
</dbReference>